<dbReference type="GO" id="GO:0046872">
    <property type="term" value="F:metal ion binding"/>
    <property type="evidence" value="ECO:0007669"/>
    <property type="project" value="UniProtKB-KW"/>
</dbReference>
<dbReference type="PANTHER" id="PTHR35795">
    <property type="entry name" value="SLR1885 PROTEIN"/>
    <property type="match status" value="1"/>
</dbReference>
<dbReference type="Pfam" id="PF01966">
    <property type="entry name" value="HD"/>
    <property type="match status" value="1"/>
</dbReference>
<evidence type="ECO:0000313" key="9">
    <source>
        <dbReference type="Proteomes" id="UP000572212"/>
    </source>
</evidence>
<keyword evidence="5" id="KW-0408">Iron</keyword>
<organism evidence="8 9">
    <name type="scientific">Gracilibacillus halotolerans</name>
    <dbReference type="NCBI Taxonomy" id="74386"/>
    <lineage>
        <taxon>Bacteria</taxon>
        <taxon>Bacillati</taxon>
        <taxon>Bacillota</taxon>
        <taxon>Bacilli</taxon>
        <taxon>Bacillales</taxon>
        <taxon>Bacillaceae</taxon>
        <taxon>Gracilibacillus</taxon>
    </lineage>
</organism>
<feature type="domain" description="HD" evidence="7">
    <location>
        <begin position="18"/>
        <end position="132"/>
    </location>
</feature>
<dbReference type="EC" id="3.6.1.41" evidence="1"/>
<keyword evidence="4 8" id="KW-0378">Hydrolase</keyword>
<evidence type="ECO:0000256" key="4">
    <source>
        <dbReference type="ARBA" id="ARBA00022801"/>
    </source>
</evidence>
<dbReference type="GO" id="GO:0000166">
    <property type="term" value="F:nucleotide binding"/>
    <property type="evidence" value="ECO:0007669"/>
    <property type="project" value="UniProtKB-KW"/>
</dbReference>
<dbReference type="CDD" id="cd00077">
    <property type="entry name" value="HDc"/>
    <property type="match status" value="1"/>
</dbReference>
<proteinExistence type="predicted"/>
<dbReference type="GO" id="GO:0008803">
    <property type="term" value="F:bis(5'-nucleosyl)-tetraphosphatase (symmetrical) activity"/>
    <property type="evidence" value="ECO:0007669"/>
    <property type="project" value="UniProtKB-EC"/>
</dbReference>
<evidence type="ECO:0000256" key="1">
    <source>
        <dbReference type="ARBA" id="ARBA00012506"/>
    </source>
</evidence>
<dbReference type="SUPFAM" id="SSF109604">
    <property type="entry name" value="HD-domain/PDEase-like"/>
    <property type="match status" value="1"/>
</dbReference>
<dbReference type="PANTHER" id="PTHR35795:SF1">
    <property type="entry name" value="BIS(5'-NUCLEOSYL)-TETRAPHOSPHATASE, SYMMETRICAL"/>
    <property type="match status" value="1"/>
</dbReference>
<dbReference type="SMART" id="SM00471">
    <property type="entry name" value="HDc"/>
    <property type="match status" value="1"/>
</dbReference>
<dbReference type="AlphaFoldDB" id="A0A841RIN4"/>
<name>A0A841RIN4_9BACI</name>
<dbReference type="Proteomes" id="UP000572212">
    <property type="component" value="Unassembled WGS sequence"/>
</dbReference>
<evidence type="ECO:0000256" key="5">
    <source>
        <dbReference type="ARBA" id="ARBA00023004"/>
    </source>
</evidence>
<keyword evidence="9" id="KW-1185">Reference proteome</keyword>
<reference evidence="8 9" key="1">
    <citation type="submission" date="2020-08" db="EMBL/GenBank/DDBJ databases">
        <title>Genomic Encyclopedia of Type Strains, Phase IV (KMG-IV): sequencing the most valuable type-strain genomes for metagenomic binning, comparative biology and taxonomic classification.</title>
        <authorList>
            <person name="Goeker M."/>
        </authorList>
    </citation>
    <scope>NUCLEOTIDE SEQUENCE [LARGE SCALE GENOMIC DNA]</scope>
    <source>
        <strain evidence="8 9">DSM 11805</strain>
    </source>
</reference>
<accession>A0A841RIN4</accession>
<dbReference type="PROSITE" id="PS51831">
    <property type="entry name" value="HD"/>
    <property type="match status" value="1"/>
</dbReference>
<dbReference type="Gene3D" id="1.10.3210.10">
    <property type="entry name" value="Hypothetical protein af1432"/>
    <property type="match status" value="1"/>
</dbReference>
<keyword evidence="2" id="KW-0479">Metal-binding</keyword>
<protein>
    <recommendedName>
        <fullName evidence="1">bis(5'-nucleosyl)-tetraphosphatase (symmetrical)</fullName>
        <ecNumber evidence="1">3.6.1.41</ecNumber>
    </recommendedName>
</protein>
<comment type="caution">
    <text evidence="8">The sequence shown here is derived from an EMBL/GenBank/DDBJ whole genome shotgun (WGS) entry which is preliminary data.</text>
</comment>
<evidence type="ECO:0000256" key="3">
    <source>
        <dbReference type="ARBA" id="ARBA00022741"/>
    </source>
</evidence>
<keyword evidence="3" id="KW-0547">Nucleotide-binding</keyword>
<dbReference type="InterPro" id="IPR051094">
    <property type="entry name" value="Diverse_Catalytic_Enzymes"/>
</dbReference>
<evidence type="ECO:0000256" key="2">
    <source>
        <dbReference type="ARBA" id="ARBA00022723"/>
    </source>
</evidence>
<sequence>MERAEALEIVKKQLTKPRYEHTVRVMETALQLADYYEVNKEKTELAAIFHDYAKYRDKEEMQKWIIKEKLPHDLLEYHPELWHGPVGSILVKHEVGINDEEVLSAIRWHTTGRRNMSLLDRIIYIADYIEPGRAFPGVDEVRKMVYEDLNNACWMAAKNTIEFLIGRNQSVYPDTFHLYNEKFIGRSLNGE</sequence>
<dbReference type="RefSeq" id="WP_184244487.1">
    <property type="nucleotide sequence ID" value="NZ_BAAACU010000022.1"/>
</dbReference>
<gene>
    <name evidence="8" type="ORF">GGQ92_000639</name>
</gene>
<dbReference type="EMBL" id="JACHON010000001">
    <property type="protein sequence ID" value="MBB6511872.1"/>
    <property type="molecule type" value="Genomic_DNA"/>
</dbReference>
<comment type="catalytic activity">
    <reaction evidence="6">
        <text>P(1),P(4)-bis(5'-adenosyl) tetraphosphate + H2O = 2 ADP + 2 H(+)</text>
        <dbReference type="Rhea" id="RHEA:24252"/>
        <dbReference type="ChEBI" id="CHEBI:15377"/>
        <dbReference type="ChEBI" id="CHEBI:15378"/>
        <dbReference type="ChEBI" id="CHEBI:58141"/>
        <dbReference type="ChEBI" id="CHEBI:456216"/>
        <dbReference type="EC" id="3.6.1.41"/>
    </reaction>
</comment>
<dbReference type="InterPro" id="IPR005249">
    <property type="entry name" value="YqeK"/>
</dbReference>
<dbReference type="NCBIfam" id="TIGR00488">
    <property type="entry name" value="bis(5'-nucleosyl)-tetraphosphatase (symmetrical) YqeK"/>
    <property type="match status" value="1"/>
</dbReference>
<evidence type="ECO:0000313" key="8">
    <source>
        <dbReference type="EMBL" id="MBB6511872.1"/>
    </source>
</evidence>
<dbReference type="InterPro" id="IPR006674">
    <property type="entry name" value="HD_domain"/>
</dbReference>
<evidence type="ECO:0000259" key="7">
    <source>
        <dbReference type="PROSITE" id="PS51831"/>
    </source>
</evidence>
<dbReference type="InterPro" id="IPR003607">
    <property type="entry name" value="HD/PDEase_dom"/>
</dbReference>
<evidence type="ECO:0000256" key="6">
    <source>
        <dbReference type="ARBA" id="ARBA00049417"/>
    </source>
</evidence>